<evidence type="ECO:0000313" key="2">
    <source>
        <dbReference type="Proteomes" id="UP000540698"/>
    </source>
</evidence>
<proteinExistence type="predicted"/>
<name>A0A7X6L1G5_9NOCA</name>
<sequence length="68" mass="7119">MLFAGLGLVQFEEGSLIQLVAGGVSVFRMVELGVDGDPTKALVQAVGDSPGTYPWTTDLSHAMLAEQP</sequence>
<dbReference type="RefSeq" id="WP_062969998.1">
    <property type="nucleotide sequence ID" value="NZ_JAAXOS010000003.1"/>
</dbReference>
<organism evidence="1 2">
    <name type="scientific">Nocardia gamkensis</name>
    <dbReference type="NCBI Taxonomy" id="352869"/>
    <lineage>
        <taxon>Bacteria</taxon>
        <taxon>Bacillati</taxon>
        <taxon>Actinomycetota</taxon>
        <taxon>Actinomycetes</taxon>
        <taxon>Mycobacteriales</taxon>
        <taxon>Nocardiaceae</taxon>
        <taxon>Nocardia</taxon>
    </lineage>
</organism>
<accession>A0A7X6L1G5</accession>
<gene>
    <name evidence="1" type="ORF">HGB38_06605</name>
</gene>
<dbReference type="EMBL" id="JAAXOS010000003">
    <property type="protein sequence ID" value="NKY25894.1"/>
    <property type="molecule type" value="Genomic_DNA"/>
</dbReference>
<dbReference type="Proteomes" id="UP000540698">
    <property type="component" value="Unassembled WGS sequence"/>
</dbReference>
<protein>
    <submittedName>
        <fullName evidence="1">Uncharacterized protein</fullName>
    </submittedName>
</protein>
<reference evidence="1 2" key="1">
    <citation type="submission" date="2020-04" db="EMBL/GenBank/DDBJ databases">
        <title>MicrobeNet Type strains.</title>
        <authorList>
            <person name="Nicholson A.C."/>
        </authorList>
    </citation>
    <scope>NUCLEOTIDE SEQUENCE [LARGE SCALE GENOMIC DNA]</scope>
    <source>
        <strain evidence="1 2">DSM 44956</strain>
    </source>
</reference>
<comment type="caution">
    <text evidence="1">The sequence shown here is derived from an EMBL/GenBank/DDBJ whole genome shotgun (WGS) entry which is preliminary data.</text>
</comment>
<keyword evidence="2" id="KW-1185">Reference proteome</keyword>
<dbReference type="AlphaFoldDB" id="A0A7X6L1G5"/>
<evidence type="ECO:0000313" key="1">
    <source>
        <dbReference type="EMBL" id="NKY25894.1"/>
    </source>
</evidence>